<dbReference type="InterPro" id="IPR005913">
    <property type="entry name" value="dTDP_dehydrorham_reduct"/>
</dbReference>
<dbReference type="GO" id="GO:0008831">
    <property type="term" value="F:dTDP-4-dehydrorhamnose reductase activity"/>
    <property type="evidence" value="ECO:0007669"/>
    <property type="project" value="UniProtKB-EC"/>
</dbReference>
<comment type="catalytic activity">
    <reaction evidence="5 6">
        <text>dTDP-beta-L-rhamnose + NADP(+) = dTDP-4-dehydro-beta-L-rhamnose + NADPH + H(+)</text>
        <dbReference type="Rhea" id="RHEA:21796"/>
        <dbReference type="ChEBI" id="CHEBI:15378"/>
        <dbReference type="ChEBI" id="CHEBI:57510"/>
        <dbReference type="ChEBI" id="CHEBI:57783"/>
        <dbReference type="ChEBI" id="CHEBI:58349"/>
        <dbReference type="ChEBI" id="CHEBI:62830"/>
        <dbReference type="EC" id="1.1.1.133"/>
    </reaction>
</comment>
<evidence type="ECO:0000256" key="2">
    <source>
        <dbReference type="ARBA" id="ARBA00010944"/>
    </source>
</evidence>
<keyword evidence="6" id="KW-0521">NADP</keyword>
<dbReference type="RefSeq" id="WP_127768123.1">
    <property type="nucleotide sequence ID" value="NZ_SADE01000004.1"/>
</dbReference>
<dbReference type="Proteomes" id="UP000287447">
    <property type="component" value="Unassembled WGS sequence"/>
</dbReference>
<protein>
    <recommendedName>
        <fullName evidence="4 6">dTDP-4-dehydrorhamnose reductase</fullName>
        <ecNumber evidence="3 6">1.1.1.133</ecNumber>
    </recommendedName>
</protein>
<name>A0A3S2VMU8_9PROT</name>
<evidence type="ECO:0000259" key="7">
    <source>
        <dbReference type="Pfam" id="PF04321"/>
    </source>
</evidence>
<evidence type="ECO:0000256" key="1">
    <source>
        <dbReference type="ARBA" id="ARBA00004781"/>
    </source>
</evidence>
<gene>
    <name evidence="8" type="primary">rfbD</name>
    <name evidence="8" type="ORF">EOI86_23545</name>
</gene>
<dbReference type="UniPathway" id="UPA00124"/>
<comment type="function">
    <text evidence="6">Catalyzes the reduction of dTDP-6-deoxy-L-lyxo-4-hexulose to yield dTDP-L-rhamnose.</text>
</comment>
<comment type="caution">
    <text evidence="8">The sequence shown here is derived from an EMBL/GenBank/DDBJ whole genome shotgun (WGS) entry which is preliminary data.</text>
</comment>
<dbReference type="PANTHER" id="PTHR10491:SF4">
    <property type="entry name" value="METHIONINE ADENOSYLTRANSFERASE 2 SUBUNIT BETA"/>
    <property type="match status" value="1"/>
</dbReference>
<comment type="similarity">
    <text evidence="2 6">Belongs to the dTDP-4-dehydrorhamnose reductase family.</text>
</comment>
<keyword evidence="9" id="KW-1185">Reference proteome</keyword>
<dbReference type="EC" id="1.1.1.133" evidence="3 6"/>
<evidence type="ECO:0000256" key="4">
    <source>
        <dbReference type="ARBA" id="ARBA00017099"/>
    </source>
</evidence>
<comment type="cofactor">
    <cofactor evidence="6">
        <name>Mg(2+)</name>
        <dbReference type="ChEBI" id="CHEBI:18420"/>
    </cofactor>
    <text evidence="6">Binds 1 Mg(2+) ion per monomer.</text>
</comment>
<evidence type="ECO:0000313" key="8">
    <source>
        <dbReference type="EMBL" id="RVU34093.1"/>
    </source>
</evidence>
<proteinExistence type="inferred from homology"/>
<dbReference type="NCBIfam" id="TIGR01214">
    <property type="entry name" value="rmlD"/>
    <property type="match status" value="1"/>
</dbReference>
<evidence type="ECO:0000313" key="9">
    <source>
        <dbReference type="Proteomes" id="UP000287447"/>
    </source>
</evidence>
<dbReference type="PANTHER" id="PTHR10491">
    <property type="entry name" value="DTDP-4-DEHYDRORHAMNOSE REDUCTASE"/>
    <property type="match status" value="1"/>
</dbReference>
<organism evidence="8 9">
    <name type="scientific">Hwanghaeella grinnelliae</name>
    <dbReference type="NCBI Taxonomy" id="2500179"/>
    <lineage>
        <taxon>Bacteria</taxon>
        <taxon>Pseudomonadati</taxon>
        <taxon>Pseudomonadota</taxon>
        <taxon>Alphaproteobacteria</taxon>
        <taxon>Rhodospirillales</taxon>
        <taxon>Rhodospirillaceae</taxon>
        <taxon>Hwanghaeella</taxon>
    </lineage>
</organism>
<evidence type="ECO:0000256" key="3">
    <source>
        <dbReference type="ARBA" id="ARBA00012929"/>
    </source>
</evidence>
<dbReference type="OrthoDB" id="9803892at2"/>
<dbReference type="Pfam" id="PF04321">
    <property type="entry name" value="RmlD_sub_bind"/>
    <property type="match status" value="1"/>
</dbReference>
<dbReference type="InterPro" id="IPR036291">
    <property type="entry name" value="NAD(P)-bd_dom_sf"/>
</dbReference>
<sequence length="298" mass="31911">MRILLFGPNGQVGSELRSLPWGDGLELIPVGRNDADLSADDAAAAAIHREKPDLVVNAAAYTAVDKAESEPDLAKAVNADAPGGMARACADLGIPFIHISTDFVFDGTKSQPYDEEDPTGPVSVYGQSKLEGEEAVRAAHADHLILRTAWVFSPYGNNFLKTMLRLGAERDELGIVDDQRGCPTSAAGIACAIRIVIDRLKAGEPMQPGTYHYCGDEPVTWFGFASAIFEAAAGRLPGGVKVKPIGTSDYPTPARRPANSVMSCAKIRAVYGIEPDDWRREVSRIVDRLLSESSKTGE</sequence>
<keyword evidence="6 8" id="KW-0560">Oxidoreductase</keyword>
<evidence type="ECO:0000256" key="5">
    <source>
        <dbReference type="ARBA" id="ARBA00048200"/>
    </source>
</evidence>
<evidence type="ECO:0000256" key="6">
    <source>
        <dbReference type="RuleBase" id="RU364082"/>
    </source>
</evidence>
<dbReference type="AlphaFoldDB" id="A0A3S2VMU8"/>
<comment type="pathway">
    <text evidence="1 6">Carbohydrate biosynthesis; dTDP-L-rhamnose biosynthesis.</text>
</comment>
<dbReference type="GO" id="GO:0019305">
    <property type="term" value="P:dTDP-rhamnose biosynthetic process"/>
    <property type="evidence" value="ECO:0007669"/>
    <property type="project" value="UniProtKB-UniPathway"/>
</dbReference>
<dbReference type="Gene3D" id="3.40.50.720">
    <property type="entry name" value="NAD(P)-binding Rossmann-like Domain"/>
    <property type="match status" value="1"/>
</dbReference>
<dbReference type="EMBL" id="SADE01000004">
    <property type="protein sequence ID" value="RVU34093.1"/>
    <property type="molecule type" value="Genomic_DNA"/>
</dbReference>
<dbReference type="Gene3D" id="3.90.25.10">
    <property type="entry name" value="UDP-galactose 4-epimerase, domain 1"/>
    <property type="match status" value="1"/>
</dbReference>
<feature type="domain" description="RmlD-like substrate binding" evidence="7">
    <location>
        <begin position="1"/>
        <end position="289"/>
    </location>
</feature>
<reference evidence="9" key="1">
    <citation type="submission" date="2019-01" db="EMBL/GenBank/DDBJ databases">
        <title>Gri0909 isolated from a small marine red alga.</title>
        <authorList>
            <person name="Kim J."/>
            <person name="Jeong S.E."/>
            <person name="Jeon C.O."/>
        </authorList>
    </citation>
    <scope>NUCLEOTIDE SEQUENCE [LARGE SCALE GENOMIC DNA]</scope>
    <source>
        <strain evidence="9">Gri0909</strain>
    </source>
</reference>
<dbReference type="SUPFAM" id="SSF51735">
    <property type="entry name" value="NAD(P)-binding Rossmann-fold domains"/>
    <property type="match status" value="1"/>
</dbReference>
<accession>A0A3S2VMU8</accession>
<dbReference type="InterPro" id="IPR029903">
    <property type="entry name" value="RmlD-like-bd"/>
</dbReference>
<dbReference type="CDD" id="cd05254">
    <property type="entry name" value="dTDP_HR_like_SDR_e"/>
    <property type="match status" value="1"/>
</dbReference>